<dbReference type="InterPro" id="IPR006657">
    <property type="entry name" value="MoPterin_dinucl-bd_dom"/>
</dbReference>
<dbReference type="InterPro" id="IPR009010">
    <property type="entry name" value="Asp_de-COase-like_dom_sf"/>
</dbReference>
<dbReference type="SUPFAM" id="SSF50692">
    <property type="entry name" value="ADC-like"/>
    <property type="match status" value="1"/>
</dbReference>
<evidence type="ECO:0000259" key="6">
    <source>
        <dbReference type="PROSITE" id="PS51384"/>
    </source>
</evidence>
<dbReference type="InterPro" id="IPR017938">
    <property type="entry name" value="Riboflavin_synthase-like_b-brl"/>
</dbReference>
<evidence type="ECO:0000259" key="7">
    <source>
        <dbReference type="PROSITE" id="PS51669"/>
    </source>
</evidence>
<keyword evidence="9" id="KW-1185">Reference proteome</keyword>
<dbReference type="Gene3D" id="2.40.30.10">
    <property type="entry name" value="Translation factors"/>
    <property type="match status" value="1"/>
</dbReference>
<feature type="domain" description="FAD-binding FR-type" evidence="6">
    <location>
        <begin position="797"/>
        <end position="905"/>
    </location>
</feature>
<dbReference type="InterPro" id="IPR050612">
    <property type="entry name" value="Prok_Mopterin_Oxidored"/>
</dbReference>
<dbReference type="Gene3D" id="3.10.20.30">
    <property type="match status" value="1"/>
</dbReference>
<organism evidence="8 9">
    <name type="scientific">Halomonas casei</name>
    <dbReference type="NCBI Taxonomy" id="2742613"/>
    <lineage>
        <taxon>Bacteria</taxon>
        <taxon>Pseudomonadati</taxon>
        <taxon>Pseudomonadota</taxon>
        <taxon>Gammaproteobacteria</taxon>
        <taxon>Oceanospirillales</taxon>
        <taxon>Halomonadaceae</taxon>
        <taxon>Halomonas</taxon>
    </lineage>
</organism>
<dbReference type="Gene3D" id="2.20.25.90">
    <property type="entry name" value="ADC-like domains"/>
    <property type="match status" value="1"/>
</dbReference>
<dbReference type="PANTHER" id="PTHR43742">
    <property type="entry name" value="TRIMETHYLAMINE-N-OXIDE REDUCTASE"/>
    <property type="match status" value="1"/>
</dbReference>
<dbReference type="RefSeq" id="WP_096279981.1">
    <property type="nucleotide sequence ID" value="NZ_JABUYY010000005.1"/>
</dbReference>
<dbReference type="InterPro" id="IPR006656">
    <property type="entry name" value="Mopterin_OxRdtase"/>
</dbReference>
<dbReference type="PROSITE" id="PS51669">
    <property type="entry name" value="4FE4S_MOW_BIS_MGD"/>
    <property type="match status" value="1"/>
</dbReference>
<dbReference type="PROSITE" id="PS51384">
    <property type="entry name" value="FAD_FR"/>
    <property type="match status" value="1"/>
</dbReference>
<dbReference type="CDD" id="cd00207">
    <property type="entry name" value="fer2"/>
    <property type="match status" value="1"/>
</dbReference>
<evidence type="ECO:0000256" key="2">
    <source>
        <dbReference type="ARBA" id="ARBA00022723"/>
    </source>
</evidence>
<dbReference type="SUPFAM" id="SSF53706">
    <property type="entry name" value="Formate dehydrogenase/DMSO reductase, domains 1-3"/>
    <property type="match status" value="1"/>
</dbReference>
<keyword evidence="4" id="KW-0411">Iron-sulfur</keyword>
<evidence type="ECO:0000313" key="9">
    <source>
        <dbReference type="Proteomes" id="UP001645039"/>
    </source>
</evidence>
<dbReference type="InterPro" id="IPR037949">
    <property type="entry name" value="MopB_CT_Acetylene-hydratase"/>
</dbReference>
<feature type="domain" description="4Fe-4S Mo/W bis-MGD-type" evidence="7">
    <location>
        <begin position="3"/>
        <end position="58"/>
    </location>
</feature>
<proteinExistence type="inferred from homology"/>
<dbReference type="InterPro" id="IPR039261">
    <property type="entry name" value="FNR_nucleotide-bd"/>
</dbReference>
<dbReference type="PRINTS" id="PR00410">
    <property type="entry name" value="PHEHYDRXLASE"/>
</dbReference>
<dbReference type="PANTHER" id="PTHR43742:SF6">
    <property type="entry name" value="OXIDOREDUCTASE YYAE-RELATED"/>
    <property type="match status" value="1"/>
</dbReference>
<dbReference type="InterPro" id="IPR012675">
    <property type="entry name" value="Beta-grasp_dom_sf"/>
</dbReference>
<dbReference type="SMART" id="SM00926">
    <property type="entry name" value="Molybdop_Fe4S4"/>
    <property type="match status" value="1"/>
</dbReference>
<dbReference type="PROSITE" id="PS51085">
    <property type="entry name" value="2FE2S_FER_2"/>
    <property type="match status" value="1"/>
</dbReference>
<dbReference type="Gene3D" id="3.40.50.740">
    <property type="match status" value="2"/>
</dbReference>
<dbReference type="Gene3D" id="2.40.40.20">
    <property type="match status" value="1"/>
</dbReference>
<keyword evidence="3" id="KW-0408">Iron</keyword>
<dbReference type="InterPro" id="IPR017927">
    <property type="entry name" value="FAD-bd_FR_type"/>
</dbReference>
<reference evidence="8 9" key="1">
    <citation type="submission" date="2020-07" db="EMBL/GenBank/DDBJ databases">
        <title>Halophilic bacteria isolated from french cheeses.</title>
        <authorList>
            <person name="Kothe C.I."/>
            <person name="Farah-Kraiem B."/>
            <person name="Renault P."/>
            <person name="Dridi B."/>
        </authorList>
    </citation>
    <scope>NUCLEOTIDE SEQUENCE [LARGE SCALE GENOMIC DNA]</scope>
    <source>
        <strain evidence="8 9">FME1</strain>
    </source>
</reference>
<evidence type="ECO:0000256" key="1">
    <source>
        <dbReference type="ARBA" id="ARBA00010312"/>
    </source>
</evidence>
<sequence length="1132" mass="123495">MTEQRFKGYCTLCRSRCGSETVVRGNRVVSIEPLRDHPTGGALCAKGRASPEMVHSPERLRTPLRRISPKGAPNPKWEAISWNDALDEVASHLGDIRDVDGPEAVAFAITTPSGTPMVDSFEWVERFVRCFGSPNLIYAVEVCGWHKDYAHELTFGRGIGFADYENADVILLWGHNPARTWLAQASRIAEARSRGAKVVVIDPKPNGSGQQADVWLRVRPGADSAIAMGAIRHLIKTNTYNDAFVRRWTNACVLVNQQTGHLVRAEDLWGGEGPKHLVVVDKSGVPRRFDPWASEAMADDFKLNHELRLTDRNGTEFIAKTVYSLLEETAEPFTPAHVADVSWVDRSALIQFYALLEGNPKLAYHSWTGVGQHTNATAIERAIASMYALTGACDIPGGNIWPTPPPTRTVNQLSLLPKGQKEKALGLSELPLGPPSRGWITARDFSRAATEHLPYRVRALMSFGTNFVVSQADAERNLAALRALDFHVHADIFMNPTAECADIILPVNLSPERDALKIGFEINQAAVETLQFRPKMIDCEFDARADYDIVFDLACRLGLEVDFFGGSIEAGWNWQLEPLGVTVNQLRQSPGGKRFPQPSSLQKHGQLALKDRLKGFPTSSGLVELYSEQLLDIHYPAIACHVEPLESPMHADSKGANFPLTLTTAKSGWFVHSSHRHITSLRKKSPDPMIEVSGTLARSRGLSEGDWAYVATTAGKALLRVKLNEALDDRVVLAEFGWWQSSLALNRAETPVSGPNTSNINAVLSDTAHDPVSGSVPLRAIQCEISPHPTRNIGRWNGWRDFNIVRIRPEGSNIIAIELAPADGQALPEFLPGQYVATRVGPDGPARSYSLTGSGLFSNTLSIAVRRQGTDLEGLEGKSLSASLHKLSIGDGLQLESPAGVFNPPTHGDRPIVFIAAGIGITPFISALERLVAESGNTEIMLLHGCRSGDEHPFSNRLKEFRTALPNLHSITAYSAPLPSDEIGKDYTVHGRVDFSAVTLLQSRRPLIYICGSPGFIDSANQAMKALGIPAFDIMFEAFTSPNPVPLELQPQIVHVAGTGNSFEWRPEMGSILDAALEHGFSLPSGCRVGQCESCICELIDGEVAHLSGSELEANQCLTCQAVPLTEITIAT</sequence>
<comment type="similarity">
    <text evidence="1">Belongs to the prokaryotic molybdopterin-containing oxidoreductase family.</text>
</comment>
<dbReference type="InterPro" id="IPR036010">
    <property type="entry name" value="2Fe-2S_ferredoxin-like_sf"/>
</dbReference>
<feature type="domain" description="2Fe-2S ferredoxin-type" evidence="5">
    <location>
        <begin position="1043"/>
        <end position="1132"/>
    </location>
</feature>
<dbReference type="Pfam" id="PF00111">
    <property type="entry name" value="Fer2"/>
    <property type="match status" value="1"/>
</dbReference>
<dbReference type="Gene3D" id="3.40.50.80">
    <property type="entry name" value="Nucleotide-binding domain of ferredoxin-NADP reductase (FNR) module"/>
    <property type="match status" value="1"/>
</dbReference>
<dbReference type="Pfam" id="PF01568">
    <property type="entry name" value="Molydop_binding"/>
    <property type="match status" value="1"/>
</dbReference>
<dbReference type="CDD" id="cd06184">
    <property type="entry name" value="flavohem_like_fad_nad_binding"/>
    <property type="match status" value="1"/>
</dbReference>
<dbReference type="Pfam" id="PF00384">
    <property type="entry name" value="Molybdopterin"/>
    <property type="match status" value="1"/>
</dbReference>
<dbReference type="SUPFAM" id="SSF63380">
    <property type="entry name" value="Riboflavin synthase domain-like"/>
    <property type="match status" value="1"/>
</dbReference>
<dbReference type="Gene3D" id="3.40.228.10">
    <property type="entry name" value="Dimethylsulfoxide Reductase, domain 2"/>
    <property type="match status" value="2"/>
</dbReference>
<name>A0ABR9F200_9GAMM</name>
<gene>
    <name evidence="8" type="ORF">EI168_10395</name>
</gene>
<evidence type="ECO:0000256" key="3">
    <source>
        <dbReference type="ARBA" id="ARBA00023004"/>
    </source>
</evidence>
<accession>A0ABR9F200</accession>
<comment type="caution">
    <text evidence="8">The sequence shown here is derived from an EMBL/GenBank/DDBJ whole genome shotgun (WGS) entry which is preliminary data.</text>
</comment>
<dbReference type="Proteomes" id="UP001645039">
    <property type="component" value="Unassembled WGS sequence"/>
</dbReference>
<keyword evidence="2" id="KW-0479">Metal-binding</keyword>
<dbReference type="CDD" id="cd02781">
    <property type="entry name" value="MopB_CT_Acetylene-hydratase"/>
    <property type="match status" value="1"/>
</dbReference>
<evidence type="ECO:0000256" key="4">
    <source>
        <dbReference type="ARBA" id="ARBA00023014"/>
    </source>
</evidence>
<evidence type="ECO:0000313" key="8">
    <source>
        <dbReference type="EMBL" id="MBE0400513.1"/>
    </source>
</evidence>
<dbReference type="InterPro" id="IPR001433">
    <property type="entry name" value="OxRdtase_FAD/NAD-bd"/>
</dbReference>
<dbReference type="InterPro" id="IPR001041">
    <property type="entry name" value="2Fe-2S_ferredoxin-type"/>
</dbReference>
<dbReference type="Pfam" id="PF04879">
    <property type="entry name" value="Molybdop_Fe4S4"/>
    <property type="match status" value="1"/>
</dbReference>
<dbReference type="PRINTS" id="PR00371">
    <property type="entry name" value="FPNCR"/>
</dbReference>
<dbReference type="Pfam" id="PF00175">
    <property type="entry name" value="NAD_binding_1"/>
    <property type="match status" value="1"/>
</dbReference>
<dbReference type="EMBL" id="RRZD01000008">
    <property type="protein sequence ID" value="MBE0400513.1"/>
    <property type="molecule type" value="Genomic_DNA"/>
</dbReference>
<dbReference type="SUPFAM" id="SSF54292">
    <property type="entry name" value="2Fe-2S ferredoxin-like"/>
    <property type="match status" value="1"/>
</dbReference>
<dbReference type="InterPro" id="IPR001709">
    <property type="entry name" value="Flavoprot_Pyr_Nucl_cyt_Rdtase"/>
</dbReference>
<evidence type="ECO:0000259" key="5">
    <source>
        <dbReference type="PROSITE" id="PS51085"/>
    </source>
</evidence>
<dbReference type="SUPFAM" id="SSF52343">
    <property type="entry name" value="Ferredoxin reductase-like, C-terminal NADP-linked domain"/>
    <property type="match status" value="1"/>
</dbReference>
<protein>
    <submittedName>
        <fullName evidence="8">Molybdopterin-dependent oxidoreductase</fullName>
    </submittedName>
</protein>
<dbReference type="InterPro" id="IPR006963">
    <property type="entry name" value="Mopterin_OxRdtase_4Fe-4S_dom"/>
</dbReference>